<comment type="similarity">
    <text evidence="1">Belongs to the LysR transcriptional regulatory family.</text>
</comment>
<dbReference type="InterPro" id="IPR058163">
    <property type="entry name" value="LysR-type_TF_proteobact-type"/>
</dbReference>
<dbReference type="InterPro" id="IPR005119">
    <property type="entry name" value="LysR_subst-bd"/>
</dbReference>
<evidence type="ECO:0000256" key="2">
    <source>
        <dbReference type="ARBA" id="ARBA00023015"/>
    </source>
</evidence>
<dbReference type="SUPFAM" id="SSF46785">
    <property type="entry name" value="Winged helix' DNA-binding domain"/>
    <property type="match status" value="1"/>
</dbReference>
<dbReference type="InterPro" id="IPR036388">
    <property type="entry name" value="WH-like_DNA-bd_sf"/>
</dbReference>
<organism evidence="6 7">
    <name type="scientific">Vibrio ziniensis</name>
    <dbReference type="NCBI Taxonomy" id="2711221"/>
    <lineage>
        <taxon>Bacteria</taxon>
        <taxon>Pseudomonadati</taxon>
        <taxon>Pseudomonadota</taxon>
        <taxon>Gammaproteobacteria</taxon>
        <taxon>Vibrionales</taxon>
        <taxon>Vibrionaceae</taxon>
        <taxon>Vibrio</taxon>
    </lineage>
</organism>
<dbReference type="GO" id="GO:0043565">
    <property type="term" value="F:sequence-specific DNA binding"/>
    <property type="evidence" value="ECO:0007669"/>
    <property type="project" value="TreeGrafter"/>
</dbReference>
<keyword evidence="4" id="KW-0804">Transcription</keyword>
<feature type="domain" description="HTH lysR-type" evidence="5">
    <location>
        <begin position="7"/>
        <end position="63"/>
    </location>
</feature>
<dbReference type="Pfam" id="PF00126">
    <property type="entry name" value="HTH_1"/>
    <property type="match status" value="1"/>
</dbReference>
<evidence type="ECO:0000259" key="5">
    <source>
        <dbReference type="PROSITE" id="PS50931"/>
    </source>
</evidence>
<name>A0A6G7CNG0_9VIBR</name>
<dbReference type="SUPFAM" id="SSF53850">
    <property type="entry name" value="Periplasmic binding protein-like II"/>
    <property type="match status" value="1"/>
</dbReference>
<sequence length="303" mass="34362">MNSIFGNIDDLYLFFCVVEEGSLLAASKKLHLPPSTMSRRLSALESRLNLRLLEKQGRELVATQTGKETFQAIRSGMENLESSFTQIMTHSEEVAGSIRLAIPHNFYRAFVGDVVEDFVRQHPRVNVELALSQEHSMPETNRDLLMTFDLTGLDGMVARPLFRAQHGFFASPEYLDKVGPIDTLEQLQQLDWLSADRQRDMPVYQDDEFIQVLQIKPKLVINDINAIAGAVVRGLGIASLPYRHISKDMKVVQVLPQYHRSDKQAYLVYKERKYQPRALTLLVEALLEASAMLKYGKPVVQGD</sequence>
<keyword evidence="2" id="KW-0805">Transcription regulation</keyword>
<dbReference type="EMBL" id="CP049332">
    <property type="protein sequence ID" value="QIH43667.1"/>
    <property type="molecule type" value="Genomic_DNA"/>
</dbReference>
<dbReference type="PROSITE" id="PS50931">
    <property type="entry name" value="HTH_LYSR"/>
    <property type="match status" value="1"/>
</dbReference>
<evidence type="ECO:0000313" key="6">
    <source>
        <dbReference type="EMBL" id="QIH43667.1"/>
    </source>
</evidence>
<evidence type="ECO:0000256" key="1">
    <source>
        <dbReference type="ARBA" id="ARBA00009437"/>
    </source>
</evidence>
<gene>
    <name evidence="6" type="ORF">G5S32_16905</name>
</gene>
<dbReference type="Gene3D" id="3.40.190.290">
    <property type="match status" value="1"/>
</dbReference>
<dbReference type="Gene3D" id="1.10.10.10">
    <property type="entry name" value="Winged helix-like DNA-binding domain superfamily/Winged helix DNA-binding domain"/>
    <property type="match status" value="1"/>
</dbReference>
<proteinExistence type="inferred from homology"/>
<dbReference type="PANTHER" id="PTHR30537:SF5">
    <property type="entry name" value="HTH-TYPE TRANSCRIPTIONAL ACTIVATOR TTDR-RELATED"/>
    <property type="match status" value="1"/>
</dbReference>
<dbReference type="RefSeq" id="WP_165313343.1">
    <property type="nucleotide sequence ID" value="NZ_CP049332.1"/>
</dbReference>
<keyword evidence="7" id="KW-1185">Reference proteome</keyword>
<dbReference type="KEGG" id="vzi:G5S32_16905"/>
<dbReference type="InterPro" id="IPR036390">
    <property type="entry name" value="WH_DNA-bd_sf"/>
</dbReference>
<dbReference type="AlphaFoldDB" id="A0A6G7CNG0"/>
<reference evidence="6 7" key="1">
    <citation type="submission" date="2020-02" db="EMBL/GenBank/DDBJ databases">
        <title>A complete genome of a marine bacterium Vibrio sp. ZWAL4003 isolated from the mangrove sediment with the ability to degrade polysaccharides.</title>
        <authorList>
            <person name="Wu J."/>
            <person name="Qu W."/>
            <person name="Zeng R."/>
        </authorList>
    </citation>
    <scope>NUCLEOTIDE SEQUENCE [LARGE SCALE GENOMIC DNA]</scope>
    <source>
        <strain evidence="6 7">ZWAL4003</strain>
    </source>
</reference>
<dbReference type="Proteomes" id="UP000503003">
    <property type="component" value="Chromosome 2"/>
</dbReference>
<dbReference type="Pfam" id="PF03466">
    <property type="entry name" value="LysR_substrate"/>
    <property type="match status" value="1"/>
</dbReference>
<evidence type="ECO:0000256" key="4">
    <source>
        <dbReference type="ARBA" id="ARBA00023163"/>
    </source>
</evidence>
<protein>
    <submittedName>
        <fullName evidence="6">LysR family transcriptional regulator</fullName>
    </submittedName>
</protein>
<dbReference type="PANTHER" id="PTHR30537">
    <property type="entry name" value="HTH-TYPE TRANSCRIPTIONAL REGULATOR"/>
    <property type="match status" value="1"/>
</dbReference>
<dbReference type="GO" id="GO:0006351">
    <property type="term" value="P:DNA-templated transcription"/>
    <property type="evidence" value="ECO:0007669"/>
    <property type="project" value="TreeGrafter"/>
</dbReference>
<keyword evidence="3" id="KW-0238">DNA-binding</keyword>
<accession>A0A6G7CNG0</accession>
<dbReference type="GO" id="GO:0003700">
    <property type="term" value="F:DNA-binding transcription factor activity"/>
    <property type="evidence" value="ECO:0007669"/>
    <property type="project" value="InterPro"/>
</dbReference>
<evidence type="ECO:0000256" key="3">
    <source>
        <dbReference type="ARBA" id="ARBA00023125"/>
    </source>
</evidence>
<dbReference type="InterPro" id="IPR000847">
    <property type="entry name" value="LysR_HTH_N"/>
</dbReference>
<evidence type="ECO:0000313" key="7">
    <source>
        <dbReference type="Proteomes" id="UP000503003"/>
    </source>
</evidence>